<name>A0ABQ8I355_9ROSI</name>
<sequence>MASKLPLSLVLLSLLSVSSPLPDNSIRNAAEILSDSGHVSMALTLEFASHTLFPQLQFLTIFSPSDSAFVSSGQPSLSLLRFHFSPLPISSQTLKSLPFNSKIPTLSPNRSLIVTSSPSDHRVSLNGVEVNDGNAIYDDGSLRIFGIDRFFDPGFRVSVPHDGNHSSPNLGCAPMVNDGSMSFDRARKVLVSKGYSVMASFLGLQLGAIKERTLLTVFASVDEVMMGNFGDFKEYPSIFLGHIVPCRILWTDLLASDNGTELSTFLEGFKIKIKRSGNVLTINEAPVTSPNLYYNDWLVIHGVRDVLRPKMRTEMAKFSSQTSSITVHTKLTTLVAFSSLILGPLPLV</sequence>
<dbReference type="InterPro" id="IPR000782">
    <property type="entry name" value="FAS1_domain"/>
</dbReference>
<reference evidence="5 6" key="1">
    <citation type="submission" date="2021-02" db="EMBL/GenBank/DDBJ databases">
        <title>Plant Genome Project.</title>
        <authorList>
            <person name="Zhang R.-G."/>
        </authorList>
    </citation>
    <scope>NUCLEOTIDE SEQUENCE [LARGE SCALE GENOMIC DNA]</scope>
    <source>
        <tissue evidence="5">Leaves</tissue>
    </source>
</reference>
<evidence type="ECO:0000256" key="2">
    <source>
        <dbReference type="ARBA" id="ARBA00022974"/>
    </source>
</evidence>
<evidence type="ECO:0000313" key="6">
    <source>
        <dbReference type="Proteomes" id="UP000827721"/>
    </source>
</evidence>
<dbReference type="EMBL" id="JAFEMO010000005">
    <property type="protein sequence ID" value="KAH7571015.1"/>
    <property type="molecule type" value="Genomic_DNA"/>
</dbReference>
<evidence type="ECO:0000256" key="3">
    <source>
        <dbReference type="SAM" id="SignalP"/>
    </source>
</evidence>
<comment type="caution">
    <text evidence="5">The sequence shown here is derived from an EMBL/GenBank/DDBJ whole genome shotgun (WGS) entry which is preliminary data.</text>
</comment>
<keyword evidence="6" id="KW-1185">Reference proteome</keyword>
<keyword evidence="3" id="KW-0732">Signal</keyword>
<dbReference type="PANTHER" id="PTHR33985:SF17">
    <property type="entry name" value="FASCICLIN-LIKE ARABINOGALACTAN PROTEIN 20"/>
    <property type="match status" value="1"/>
</dbReference>
<feature type="domain" description="FAS1" evidence="4">
    <location>
        <begin position="26"/>
        <end position="149"/>
    </location>
</feature>
<proteinExistence type="inferred from homology"/>
<dbReference type="SMART" id="SM00554">
    <property type="entry name" value="FAS1"/>
    <property type="match status" value="2"/>
</dbReference>
<feature type="chain" id="PRO_5045516307" description="FAS1 domain-containing protein" evidence="3">
    <location>
        <begin position="21"/>
        <end position="348"/>
    </location>
</feature>
<dbReference type="InterPro" id="IPR036378">
    <property type="entry name" value="FAS1_dom_sf"/>
</dbReference>
<evidence type="ECO:0000256" key="1">
    <source>
        <dbReference type="ARBA" id="ARBA00007843"/>
    </source>
</evidence>
<dbReference type="InterPro" id="IPR052806">
    <property type="entry name" value="Fasciclin-like_AGP"/>
</dbReference>
<dbReference type="PANTHER" id="PTHR33985">
    <property type="entry name" value="OS02G0491300 PROTEIN-RELATED"/>
    <property type="match status" value="1"/>
</dbReference>
<dbReference type="SUPFAM" id="SSF82153">
    <property type="entry name" value="FAS1 domain"/>
    <property type="match status" value="2"/>
</dbReference>
<evidence type="ECO:0000259" key="4">
    <source>
        <dbReference type="PROSITE" id="PS50213"/>
    </source>
</evidence>
<evidence type="ECO:0000313" key="5">
    <source>
        <dbReference type="EMBL" id="KAH7571015.1"/>
    </source>
</evidence>
<feature type="signal peptide" evidence="3">
    <location>
        <begin position="1"/>
        <end position="20"/>
    </location>
</feature>
<comment type="similarity">
    <text evidence="1">Belongs to the fasciclin-like AGP family.</text>
</comment>
<keyword evidence="2" id="KW-0325">Glycoprotein</keyword>
<accession>A0ABQ8I355</accession>
<dbReference type="Pfam" id="PF02469">
    <property type="entry name" value="Fasciclin"/>
    <property type="match status" value="1"/>
</dbReference>
<organism evidence="5 6">
    <name type="scientific">Xanthoceras sorbifolium</name>
    <dbReference type="NCBI Taxonomy" id="99658"/>
    <lineage>
        <taxon>Eukaryota</taxon>
        <taxon>Viridiplantae</taxon>
        <taxon>Streptophyta</taxon>
        <taxon>Embryophyta</taxon>
        <taxon>Tracheophyta</taxon>
        <taxon>Spermatophyta</taxon>
        <taxon>Magnoliopsida</taxon>
        <taxon>eudicotyledons</taxon>
        <taxon>Gunneridae</taxon>
        <taxon>Pentapetalae</taxon>
        <taxon>rosids</taxon>
        <taxon>malvids</taxon>
        <taxon>Sapindales</taxon>
        <taxon>Sapindaceae</taxon>
        <taxon>Xanthoceroideae</taxon>
        <taxon>Xanthoceras</taxon>
    </lineage>
</organism>
<keyword evidence="2" id="KW-0654">Proteoglycan</keyword>
<protein>
    <recommendedName>
        <fullName evidence="4">FAS1 domain-containing protein</fullName>
    </recommendedName>
</protein>
<dbReference type="Gene3D" id="2.30.180.10">
    <property type="entry name" value="FAS1 domain"/>
    <property type="match status" value="1"/>
</dbReference>
<gene>
    <name evidence="5" type="ORF">JRO89_XS05G0240500</name>
</gene>
<dbReference type="Proteomes" id="UP000827721">
    <property type="component" value="Unassembled WGS sequence"/>
</dbReference>
<dbReference type="PROSITE" id="PS50213">
    <property type="entry name" value="FAS1"/>
    <property type="match status" value="1"/>
</dbReference>